<protein>
    <submittedName>
        <fullName evidence="2">Uncharacterized protein</fullName>
    </submittedName>
</protein>
<accession>A0AAV4CCB0</accession>
<dbReference type="EMBL" id="BLXT01006232">
    <property type="protein sequence ID" value="GFO30229.1"/>
    <property type="molecule type" value="Genomic_DNA"/>
</dbReference>
<proteinExistence type="predicted"/>
<name>A0AAV4CCB0_9GAST</name>
<gene>
    <name evidence="2" type="ORF">PoB_005673400</name>
</gene>
<keyword evidence="3" id="KW-1185">Reference proteome</keyword>
<organism evidence="2 3">
    <name type="scientific">Plakobranchus ocellatus</name>
    <dbReference type="NCBI Taxonomy" id="259542"/>
    <lineage>
        <taxon>Eukaryota</taxon>
        <taxon>Metazoa</taxon>
        <taxon>Spiralia</taxon>
        <taxon>Lophotrochozoa</taxon>
        <taxon>Mollusca</taxon>
        <taxon>Gastropoda</taxon>
        <taxon>Heterobranchia</taxon>
        <taxon>Euthyneura</taxon>
        <taxon>Panpulmonata</taxon>
        <taxon>Sacoglossa</taxon>
        <taxon>Placobranchoidea</taxon>
        <taxon>Plakobranchidae</taxon>
        <taxon>Plakobranchus</taxon>
    </lineage>
</organism>
<reference evidence="2 3" key="1">
    <citation type="journal article" date="2021" name="Elife">
        <title>Chloroplast acquisition without the gene transfer in kleptoplastic sea slugs, Plakobranchus ocellatus.</title>
        <authorList>
            <person name="Maeda T."/>
            <person name="Takahashi S."/>
            <person name="Yoshida T."/>
            <person name="Shimamura S."/>
            <person name="Takaki Y."/>
            <person name="Nagai Y."/>
            <person name="Toyoda A."/>
            <person name="Suzuki Y."/>
            <person name="Arimoto A."/>
            <person name="Ishii H."/>
            <person name="Satoh N."/>
            <person name="Nishiyama T."/>
            <person name="Hasebe M."/>
            <person name="Maruyama T."/>
            <person name="Minagawa J."/>
            <person name="Obokata J."/>
            <person name="Shigenobu S."/>
        </authorList>
    </citation>
    <scope>NUCLEOTIDE SEQUENCE [LARGE SCALE GENOMIC DNA]</scope>
</reference>
<feature type="compositionally biased region" description="Basic and acidic residues" evidence="1">
    <location>
        <begin position="15"/>
        <end position="29"/>
    </location>
</feature>
<evidence type="ECO:0000313" key="2">
    <source>
        <dbReference type="EMBL" id="GFO30229.1"/>
    </source>
</evidence>
<dbReference type="Proteomes" id="UP000735302">
    <property type="component" value="Unassembled WGS sequence"/>
</dbReference>
<dbReference type="AlphaFoldDB" id="A0AAV4CCB0"/>
<feature type="region of interest" description="Disordered" evidence="1">
    <location>
        <begin position="1"/>
        <end position="38"/>
    </location>
</feature>
<comment type="caution">
    <text evidence="2">The sequence shown here is derived from an EMBL/GenBank/DDBJ whole genome shotgun (WGS) entry which is preliminary data.</text>
</comment>
<sequence>MWSVSHSVRRRRRKREEGEEAEGRGREAESGGGGGGAVTMQVLWLGKEDKSTICSDAKTISKGRQISQWKRETIHTIADKSPTNCSHFQSKSVYYSGLGQAKPPKIPIIQQNKSLKLVNNGTLKLILVLPNLQVVLGKNLVRHRPHEPADLRRPDKPAEHRWRHRGEWRVHLRISQ</sequence>
<evidence type="ECO:0000256" key="1">
    <source>
        <dbReference type="SAM" id="MobiDB-lite"/>
    </source>
</evidence>
<evidence type="ECO:0000313" key="3">
    <source>
        <dbReference type="Proteomes" id="UP000735302"/>
    </source>
</evidence>